<evidence type="ECO:0000256" key="3">
    <source>
        <dbReference type="ARBA" id="ARBA00023110"/>
    </source>
</evidence>
<evidence type="ECO:0000256" key="6">
    <source>
        <dbReference type="RuleBase" id="RU003915"/>
    </source>
</evidence>
<comment type="caution">
    <text evidence="10">The sequence shown here is derived from an EMBL/GenBank/DDBJ whole genome shotgun (WGS) entry which is preliminary data.</text>
</comment>
<keyword evidence="4 5" id="KW-0413">Isomerase</keyword>
<evidence type="ECO:0000256" key="1">
    <source>
        <dbReference type="ARBA" id="ARBA00000971"/>
    </source>
</evidence>
<evidence type="ECO:0000256" key="4">
    <source>
        <dbReference type="ARBA" id="ARBA00023235"/>
    </source>
</evidence>
<evidence type="ECO:0000256" key="5">
    <source>
        <dbReference type="PROSITE-ProRule" id="PRU00277"/>
    </source>
</evidence>
<feature type="chain" id="PRO_5035267551" description="Peptidyl-prolyl cis-trans isomerase" evidence="7">
    <location>
        <begin position="35"/>
        <end position="262"/>
    </location>
</feature>
<feature type="domain" description="Rhodanese" evidence="9">
    <location>
        <begin position="162"/>
        <end position="261"/>
    </location>
</feature>
<dbReference type="Pfam" id="PF00581">
    <property type="entry name" value="Rhodanese"/>
    <property type="match status" value="1"/>
</dbReference>
<sequence length="262" mass="29200">MLRIQFLWRRDMFRTVAASILVLAMAGCSDSGNAVEEIAVSPGFEMTTLKDGSGAGAKPGDIVSVHYTGTLTDGTKFDSSHDRNEPFSFTLGAGNVIKGWDHGVKGMKRGEQRKLVIPPEMGYGSRSMGPIPASSTLLFDVELIDILSYTDINNEELQTLLKEDDIVLVDIRRPEEWKKTGIVEESEMITAFTKRGSLHPEFNEKFLKRFKADDRVIIICRTGNRTARLAQALVGEMGWKNVYNVKRGITDWIKKGYPVVKP</sequence>
<dbReference type="SUPFAM" id="SSF54534">
    <property type="entry name" value="FKBP-like"/>
    <property type="match status" value="1"/>
</dbReference>
<gene>
    <name evidence="10" type="ORF">H8D24_03890</name>
</gene>
<evidence type="ECO:0000256" key="2">
    <source>
        <dbReference type="ARBA" id="ARBA00006577"/>
    </source>
</evidence>
<comment type="catalytic activity">
    <reaction evidence="1 5 6">
        <text>[protein]-peptidylproline (omega=180) = [protein]-peptidylproline (omega=0)</text>
        <dbReference type="Rhea" id="RHEA:16237"/>
        <dbReference type="Rhea" id="RHEA-COMP:10747"/>
        <dbReference type="Rhea" id="RHEA-COMP:10748"/>
        <dbReference type="ChEBI" id="CHEBI:83833"/>
        <dbReference type="ChEBI" id="CHEBI:83834"/>
        <dbReference type="EC" id="5.2.1.8"/>
    </reaction>
</comment>
<name>A0A8J6PDI3_9GAMM</name>
<reference evidence="10 11" key="1">
    <citation type="submission" date="2020-08" db="EMBL/GenBank/DDBJ databases">
        <title>Bridging the membrane lipid divide: bacteria of the FCB group superphylum have the potential to synthesize archaeal ether lipids.</title>
        <authorList>
            <person name="Villanueva L."/>
            <person name="Von Meijenfeldt F.A.B."/>
            <person name="Westbye A.B."/>
            <person name="Yadav S."/>
            <person name="Hopmans E.C."/>
            <person name="Dutilh B.E."/>
            <person name="Sinninghe Damste J.S."/>
        </authorList>
    </citation>
    <scope>NUCLEOTIDE SEQUENCE [LARGE SCALE GENOMIC DNA]</scope>
    <source>
        <strain evidence="10">NIOZ-UU100</strain>
    </source>
</reference>
<organism evidence="10 11">
    <name type="scientific">Candidatus Thiopontia autotrophica</name>
    <dbReference type="NCBI Taxonomy" id="2841688"/>
    <lineage>
        <taxon>Bacteria</taxon>
        <taxon>Pseudomonadati</taxon>
        <taxon>Pseudomonadota</taxon>
        <taxon>Gammaproteobacteria</taxon>
        <taxon>Candidatus Thiopontia</taxon>
    </lineage>
</organism>
<dbReference type="GO" id="GO:0003755">
    <property type="term" value="F:peptidyl-prolyl cis-trans isomerase activity"/>
    <property type="evidence" value="ECO:0007669"/>
    <property type="project" value="UniProtKB-UniRule"/>
</dbReference>
<dbReference type="Proteomes" id="UP000654401">
    <property type="component" value="Unassembled WGS sequence"/>
</dbReference>
<dbReference type="PROSITE" id="PS50059">
    <property type="entry name" value="FKBP_PPIASE"/>
    <property type="match status" value="1"/>
</dbReference>
<evidence type="ECO:0000256" key="7">
    <source>
        <dbReference type="SAM" id="SignalP"/>
    </source>
</evidence>
<accession>A0A8J6PDI3</accession>
<protein>
    <recommendedName>
        <fullName evidence="6">Peptidyl-prolyl cis-trans isomerase</fullName>
        <ecNumber evidence="6">5.2.1.8</ecNumber>
    </recommendedName>
</protein>
<keyword evidence="7" id="KW-0732">Signal</keyword>
<dbReference type="PANTHER" id="PTHR45779">
    <property type="entry name" value="PEPTIDYLPROLYL ISOMERASE"/>
    <property type="match status" value="1"/>
</dbReference>
<feature type="domain" description="PPIase FKBP-type" evidence="8">
    <location>
        <begin position="60"/>
        <end position="147"/>
    </location>
</feature>
<evidence type="ECO:0000313" key="11">
    <source>
        <dbReference type="Proteomes" id="UP000654401"/>
    </source>
</evidence>
<dbReference type="EMBL" id="JACNFK010000024">
    <property type="protein sequence ID" value="MBC8519535.1"/>
    <property type="molecule type" value="Genomic_DNA"/>
</dbReference>
<dbReference type="PROSITE" id="PS51257">
    <property type="entry name" value="PROKAR_LIPOPROTEIN"/>
    <property type="match status" value="1"/>
</dbReference>
<dbReference type="SMART" id="SM00450">
    <property type="entry name" value="RHOD"/>
    <property type="match status" value="1"/>
</dbReference>
<evidence type="ECO:0000313" key="10">
    <source>
        <dbReference type="EMBL" id="MBC8519535.1"/>
    </source>
</evidence>
<dbReference type="InterPro" id="IPR001763">
    <property type="entry name" value="Rhodanese-like_dom"/>
</dbReference>
<dbReference type="InterPro" id="IPR036873">
    <property type="entry name" value="Rhodanese-like_dom_sf"/>
</dbReference>
<evidence type="ECO:0000259" key="8">
    <source>
        <dbReference type="PROSITE" id="PS50059"/>
    </source>
</evidence>
<dbReference type="InterPro" id="IPR001179">
    <property type="entry name" value="PPIase_FKBP_dom"/>
</dbReference>
<evidence type="ECO:0000259" key="9">
    <source>
        <dbReference type="PROSITE" id="PS50206"/>
    </source>
</evidence>
<dbReference type="CDD" id="cd00158">
    <property type="entry name" value="RHOD"/>
    <property type="match status" value="1"/>
</dbReference>
<keyword evidence="3 5" id="KW-0697">Rotamase</keyword>
<dbReference type="PANTHER" id="PTHR45779:SF7">
    <property type="entry name" value="PEPTIDYLPROLYL ISOMERASE"/>
    <property type="match status" value="1"/>
</dbReference>
<dbReference type="PROSITE" id="PS50206">
    <property type="entry name" value="RHODANESE_3"/>
    <property type="match status" value="1"/>
</dbReference>
<dbReference type="AlphaFoldDB" id="A0A8J6PDI3"/>
<feature type="signal peptide" evidence="7">
    <location>
        <begin position="1"/>
        <end position="34"/>
    </location>
</feature>
<comment type="similarity">
    <text evidence="2 6">Belongs to the FKBP-type PPIase family.</text>
</comment>
<dbReference type="EC" id="5.2.1.8" evidence="6"/>
<proteinExistence type="inferred from homology"/>
<dbReference type="Gene3D" id="3.40.250.10">
    <property type="entry name" value="Rhodanese-like domain"/>
    <property type="match status" value="1"/>
</dbReference>
<dbReference type="SUPFAM" id="SSF52821">
    <property type="entry name" value="Rhodanese/Cell cycle control phosphatase"/>
    <property type="match status" value="1"/>
</dbReference>
<dbReference type="InterPro" id="IPR046357">
    <property type="entry name" value="PPIase_dom_sf"/>
</dbReference>
<dbReference type="FunFam" id="3.10.50.40:FF:000006">
    <property type="entry name" value="Peptidyl-prolyl cis-trans isomerase"/>
    <property type="match status" value="1"/>
</dbReference>
<dbReference type="InterPro" id="IPR044609">
    <property type="entry name" value="FKBP2/11"/>
</dbReference>
<dbReference type="Pfam" id="PF00254">
    <property type="entry name" value="FKBP_C"/>
    <property type="match status" value="1"/>
</dbReference>
<dbReference type="Gene3D" id="3.10.50.40">
    <property type="match status" value="1"/>
</dbReference>